<evidence type="ECO:0000313" key="2">
    <source>
        <dbReference type="Proteomes" id="UP000051124"/>
    </source>
</evidence>
<organism evidence="1 2">
    <name type="scientific">candidate division TA06 bacterium DG_26</name>
    <dbReference type="NCBI Taxonomy" id="1703771"/>
    <lineage>
        <taxon>Bacteria</taxon>
        <taxon>Bacteria division TA06</taxon>
    </lineage>
</organism>
<evidence type="ECO:0008006" key="3">
    <source>
        <dbReference type="Google" id="ProtNLM"/>
    </source>
</evidence>
<dbReference type="SFLD" id="SFLDG01129">
    <property type="entry name" value="C1.5:_HAD__Beta-PGM__Phosphata"/>
    <property type="match status" value="1"/>
</dbReference>
<comment type="caution">
    <text evidence="1">The sequence shown here is derived from an EMBL/GenBank/DDBJ whole genome shotgun (WGS) entry which is preliminary data.</text>
</comment>
<dbReference type="EMBL" id="LIZT01000004">
    <property type="protein sequence ID" value="KPJ51234.1"/>
    <property type="molecule type" value="Genomic_DNA"/>
</dbReference>
<protein>
    <recommendedName>
        <fullName evidence="3">Haloacid dehalogenase</fullName>
    </recommendedName>
</protein>
<dbReference type="PANTHER" id="PTHR43434:SF1">
    <property type="entry name" value="PHOSPHOGLYCOLATE PHOSPHATASE"/>
    <property type="match status" value="1"/>
</dbReference>
<dbReference type="Gene3D" id="1.10.150.240">
    <property type="entry name" value="Putative phosphatase, domain 2"/>
    <property type="match status" value="1"/>
</dbReference>
<dbReference type="InterPro" id="IPR050155">
    <property type="entry name" value="HAD-like_hydrolase_sf"/>
</dbReference>
<dbReference type="PATRIC" id="fig|1703771.3.peg.1261"/>
<accession>A0A0S7WM53</accession>
<dbReference type="AlphaFoldDB" id="A0A0S7WM53"/>
<dbReference type="Gene3D" id="3.40.50.1000">
    <property type="entry name" value="HAD superfamily/HAD-like"/>
    <property type="match status" value="1"/>
</dbReference>
<dbReference type="SFLD" id="SFLDS00003">
    <property type="entry name" value="Haloacid_Dehalogenase"/>
    <property type="match status" value="1"/>
</dbReference>
<dbReference type="InterPro" id="IPR036412">
    <property type="entry name" value="HAD-like_sf"/>
</dbReference>
<proteinExistence type="predicted"/>
<dbReference type="SUPFAM" id="SSF56784">
    <property type="entry name" value="HAD-like"/>
    <property type="match status" value="1"/>
</dbReference>
<reference evidence="1 2" key="1">
    <citation type="journal article" date="2015" name="Microbiome">
        <title>Genomic resolution of linkages in carbon, nitrogen, and sulfur cycling among widespread estuary sediment bacteria.</title>
        <authorList>
            <person name="Baker B.J."/>
            <person name="Lazar C.S."/>
            <person name="Teske A.P."/>
            <person name="Dick G.J."/>
        </authorList>
    </citation>
    <scope>NUCLEOTIDE SEQUENCE [LARGE SCALE GENOMIC DNA]</scope>
    <source>
        <strain evidence="1">DG_26</strain>
    </source>
</reference>
<dbReference type="GO" id="GO:0006281">
    <property type="term" value="P:DNA repair"/>
    <property type="evidence" value="ECO:0007669"/>
    <property type="project" value="TreeGrafter"/>
</dbReference>
<dbReference type="PANTHER" id="PTHR43434">
    <property type="entry name" value="PHOSPHOGLYCOLATE PHOSPHATASE"/>
    <property type="match status" value="1"/>
</dbReference>
<dbReference type="InterPro" id="IPR041492">
    <property type="entry name" value="HAD_2"/>
</dbReference>
<dbReference type="GO" id="GO:0008967">
    <property type="term" value="F:phosphoglycolate phosphatase activity"/>
    <property type="evidence" value="ECO:0007669"/>
    <property type="project" value="TreeGrafter"/>
</dbReference>
<evidence type="ECO:0000313" key="1">
    <source>
        <dbReference type="EMBL" id="KPJ51234.1"/>
    </source>
</evidence>
<gene>
    <name evidence="1" type="ORF">AMJ40_00575</name>
</gene>
<dbReference type="InterPro" id="IPR023214">
    <property type="entry name" value="HAD_sf"/>
</dbReference>
<dbReference type="GO" id="GO:0005829">
    <property type="term" value="C:cytosol"/>
    <property type="evidence" value="ECO:0007669"/>
    <property type="project" value="TreeGrafter"/>
</dbReference>
<dbReference type="InterPro" id="IPR023198">
    <property type="entry name" value="PGP-like_dom2"/>
</dbReference>
<dbReference type="Pfam" id="PF13419">
    <property type="entry name" value="HAD_2"/>
    <property type="match status" value="1"/>
</dbReference>
<dbReference type="Proteomes" id="UP000051124">
    <property type="component" value="Unassembled WGS sequence"/>
</dbReference>
<name>A0A0S7WM53_UNCT6</name>
<sequence length="228" mass="25432">MERLVLFDIDGTLVESSRVHVRAFSEAFMQVYRVSASIDMIEHHGMTDPAIIVEVLRRVGVDEETIQTKLEECMNAMIVSFNRLIEADRVCVLQGVEQLLEKLQTRHTLLGLVTGNLEPIARIKLEHAGLLHRFKLGAFGSDASDRAELVRLAVRRAEDRFGFHHGGRVFLIGDTPRDAEAGEKAGVTTIGVATGIYTQEHLQNAGADFVFMNLEDTDAFVNIIFARE</sequence>